<keyword evidence="3" id="KW-1185">Reference proteome</keyword>
<evidence type="ECO:0000313" key="3">
    <source>
        <dbReference type="Proteomes" id="UP000324897"/>
    </source>
</evidence>
<organism evidence="2 3">
    <name type="scientific">Eragrostis curvula</name>
    <name type="common">weeping love grass</name>
    <dbReference type="NCBI Taxonomy" id="38414"/>
    <lineage>
        <taxon>Eukaryota</taxon>
        <taxon>Viridiplantae</taxon>
        <taxon>Streptophyta</taxon>
        <taxon>Embryophyta</taxon>
        <taxon>Tracheophyta</taxon>
        <taxon>Spermatophyta</taxon>
        <taxon>Magnoliopsida</taxon>
        <taxon>Liliopsida</taxon>
        <taxon>Poales</taxon>
        <taxon>Poaceae</taxon>
        <taxon>PACMAD clade</taxon>
        <taxon>Chloridoideae</taxon>
        <taxon>Eragrostideae</taxon>
        <taxon>Eragrostidinae</taxon>
        <taxon>Eragrostis</taxon>
    </lineage>
</organism>
<protein>
    <submittedName>
        <fullName evidence="2">Uncharacterized protein</fullName>
    </submittedName>
</protein>
<dbReference type="EMBL" id="RWGY01000011">
    <property type="protein sequence ID" value="TVU30355.1"/>
    <property type="molecule type" value="Genomic_DNA"/>
</dbReference>
<comment type="caution">
    <text evidence="2">The sequence shown here is derived from an EMBL/GenBank/DDBJ whole genome shotgun (WGS) entry which is preliminary data.</text>
</comment>
<reference evidence="2 3" key="1">
    <citation type="journal article" date="2019" name="Sci. Rep.">
        <title>A high-quality genome of Eragrostis curvula grass provides insights into Poaceae evolution and supports new strategies to enhance forage quality.</title>
        <authorList>
            <person name="Carballo J."/>
            <person name="Santos B.A.C.M."/>
            <person name="Zappacosta D."/>
            <person name="Garbus I."/>
            <person name="Selva J.P."/>
            <person name="Gallo C.A."/>
            <person name="Diaz A."/>
            <person name="Albertini E."/>
            <person name="Caccamo M."/>
            <person name="Echenique V."/>
        </authorList>
    </citation>
    <scope>NUCLEOTIDE SEQUENCE [LARGE SCALE GENOMIC DNA]</scope>
    <source>
        <strain evidence="3">cv. Victoria</strain>
        <tissue evidence="2">Leaf</tissue>
    </source>
</reference>
<evidence type="ECO:0000256" key="1">
    <source>
        <dbReference type="SAM" id="MobiDB-lite"/>
    </source>
</evidence>
<evidence type="ECO:0000313" key="2">
    <source>
        <dbReference type="EMBL" id="TVU30355.1"/>
    </source>
</evidence>
<feature type="non-terminal residue" evidence="2">
    <location>
        <position position="1"/>
    </location>
</feature>
<gene>
    <name evidence="2" type="ORF">EJB05_21971</name>
</gene>
<accession>A0A5J9V369</accession>
<dbReference type="Proteomes" id="UP000324897">
    <property type="component" value="Chromosome 1"/>
</dbReference>
<dbReference type="AlphaFoldDB" id="A0A5J9V369"/>
<feature type="region of interest" description="Disordered" evidence="1">
    <location>
        <begin position="43"/>
        <end position="64"/>
    </location>
</feature>
<name>A0A5J9V369_9POAL</name>
<proteinExistence type="predicted"/>
<dbReference type="Gramene" id="TVU30355">
    <property type="protein sequence ID" value="TVU30355"/>
    <property type="gene ID" value="EJB05_21971"/>
</dbReference>
<sequence length="64" mass="7462">MHEVTLFLFSHYKIRTHGVFVTSRSGSTQSVQTLESVVEGRVAKDEHEVARERERAEHHKKEDE</sequence>